<protein>
    <submittedName>
        <fullName evidence="1">Uncharacterized protein</fullName>
    </submittedName>
</protein>
<name>A0AAF0CR14_9BACT</name>
<dbReference type="RefSeq" id="WP_330929085.1">
    <property type="nucleotide sequence ID" value="NZ_CP119075.1"/>
</dbReference>
<sequence length="61" mass="6647">MSQTHTRKTFFGRLGAIFTASVVAPKLFAKSATKAVVHPSGRTKFELKPEARAIARDTDSL</sequence>
<dbReference type="AlphaFoldDB" id="A0AAF0CR14"/>
<reference evidence="1" key="1">
    <citation type="submission" date="2023-03" db="EMBL/GenBank/DDBJ databases">
        <title>Lomoglobus Profundus gen. nov., sp. nov., a novel member of the phylum Verrucomicrobia, isolated from deep-marine sediment of South China Sea.</title>
        <authorList>
            <person name="Ahmad T."/>
            <person name="Ishaq S.E."/>
            <person name="Wang F."/>
        </authorList>
    </citation>
    <scope>NUCLEOTIDE SEQUENCE</scope>
    <source>
        <strain evidence="1">LMO-M01</strain>
    </source>
</reference>
<dbReference type="Proteomes" id="UP001218638">
    <property type="component" value="Chromosome"/>
</dbReference>
<dbReference type="EMBL" id="CP119075">
    <property type="protein sequence ID" value="WED66469.1"/>
    <property type="molecule type" value="Genomic_DNA"/>
</dbReference>
<keyword evidence="2" id="KW-1185">Reference proteome</keyword>
<proteinExistence type="predicted"/>
<accession>A0AAF0CR14</accession>
<dbReference type="KEGG" id="slom:PXH66_06360"/>
<gene>
    <name evidence="1" type="ORF">PXH66_06360</name>
</gene>
<organism evidence="1 2">
    <name type="scientific">Synoicihabitans lomoniglobus</name>
    <dbReference type="NCBI Taxonomy" id="2909285"/>
    <lineage>
        <taxon>Bacteria</taxon>
        <taxon>Pseudomonadati</taxon>
        <taxon>Verrucomicrobiota</taxon>
        <taxon>Opitutia</taxon>
        <taxon>Opitutales</taxon>
        <taxon>Opitutaceae</taxon>
        <taxon>Synoicihabitans</taxon>
    </lineage>
</organism>
<evidence type="ECO:0000313" key="2">
    <source>
        <dbReference type="Proteomes" id="UP001218638"/>
    </source>
</evidence>
<evidence type="ECO:0000313" key="1">
    <source>
        <dbReference type="EMBL" id="WED66469.1"/>
    </source>
</evidence>